<proteinExistence type="predicted"/>
<reference evidence="1 2" key="1">
    <citation type="journal article" date="2018" name="Proc. R. Soc. B">
        <title>A non-coding region near Follistatin controls head colour polymorphism in the Gouldian finch.</title>
        <authorList>
            <person name="Toomey M.B."/>
            <person name="Marques C.I."/>
            <person name="Andrade P."/>
            <person name="Araujo P.M."/>
            <person name="Sabatino S."/>
            <person name="Gazda M.A."/>
            <person name="Afonso S."/>
            <person name="Lopes R.J."/>
            <person name="Corbo J.C."/>
            <person name="Carneiro M."/>
        </authorList>
    </citation>
    <scope>NUCLEOTIDE SEQUENCE [LARGE SCALE GENOMIC DNA]</scope>
    <source>
        <strain evidence="1">Red01</strain>
        <tissue evidence="1">Muscle</tissue>
    </source>
</reference>
<gene>
    <name evidence="1" type="ORF">DV515_00012225</name>
</gene>
<dbReference type="EMBL" id="QUSF01000064">
    <property type="protein sequence ID" value="RLV96996.1"/>
    <property type="molecule type" value="Genomic_DNA"/>
</dbReference>
<dbReference type="AlphaFoldDB" id="A0A3L8S4S3"/>
<dbReference type="Proteomes" id="UP000276834">
    <property type="component" value="Unassembled WGS sequence"/>
</dbReference>
<sequence length="211" mass="23126">MPPTAAFGISVPTIWTWATSSAGCKVPPVAVLVWLGIGNGLLPLLTTTYTAFGILSSGPVLSSHELLYEEENAIAFPAKRVLVINFLAGMALQKWFSVLICHILLVPAYCDRLTGTPFGSDTYKQPLWGLKYLDSTLTLTTPNQSSAATTLSCASPDNLQLHNGEMKPSGNVATNIKDILQIYSIIHFYCEMDWNNLYIFQYNGQGTEWTD</sequence>
<protein>
    <submittedName>
        <fullName evidence="1">Uncharacterized protein</fullName>
    </submittedName>
</protein>
<evidence type="ECO:0000313" key="1">
    <source>
        <dbReference type="EMBL" id="RLV96996.1"/>
    </source>
</evidence>
<name>A0A3L8S4S3_CHLGU</name>
<evidence type="ECO:0000313" key="2">
    <source>
        <dbReference type="Proteomes" id="UP000276834"/>
    </source>
</evidence>
<keyword evidence="2" id="KW-1185">Reference proteome</keyword>
<organism evidence="1 2">
    <name type="scientific">Chloebia gouldiae</name>
    <name type="common">Gouldian finch</name>
    <name type="synonym">Erythrura gouldiae</name>
    <dbReference type="NCBI Taxonomy" id="44316"/>
    <lineage>
        <taxon>Eukaryota</taxon>
        <taxon>Metazoa</taxon>
        <taxon>Chordata</taxon>
        <taxon>Craniata</taxon>
        <taxon>Vertebrata</taxon>
        <taxon>Euteleostomi</taxon>
        <taxon>Archelosauria</taxon>
        <taxon>Archosauria</taxon>
        <taxon>Dinosauria</taxon>
        <taxon>Saurischia</taxon>
        <taxon>Theropoda</taxon>
        <taxon>Coelurosauria</taxon>
        <taxon>Aves</taxon>
        <taxon>Neognathae</taxon>
        <taxon>Neoaves</taxon>
        <taxon>Telluraves</taxon>
        <taxon>Australaves</taxon>
        <taxon>Passeriformes</taxon>
        <taxon>Passeroidea</taxon>
        <taxon>Passeridae</taxon>
        <taxon>Chloebia</taxon>
    </lineage>
</organism>
<accession>A0A3L8S4S3</accession>
<comment type="caution">
    <text evidence="1">The sequence shown here is derived from an EMBL/GenBank/DDBJ whole genome shotgun (WGS) entry which is preliminary data.</text>
</comment>